<dbReference type="KEGG" id="ehx:EMIHUDRAFT_118804"/>
<dbReference type="STRING" id="2903.R1E1Q9"/>
<protein>
    <recommendedName>
        <fullName evidence="14">Glycosyltransferase 2-like domain-containing protein</fullName>
    </recommendedName>
</protein>
<dbReference type="HOGENOM" id="CLU_498244_0_0_1"/>
<feature type="site" description="Interaction with galactose moiety of substrate glycoprotein" evidence="10">
    <location>
        <position position="411"/>
    </location>
</feature>
<keyword evidence="7" id="KW-0472">Membrane</keyword>
<evidence type="ECO:0000256" key="7">
    <source>
        <dbReference type="ARBA" id="ARBA00023136"/>
    </source>
</evidence>
<feature type="compositionally biased region" description="Basic and acidic residues" evidence="11">
    <location>
        <begin position="1"/>
        <end position="13"/>
    </location>
</feature>
<accession>A0A0D3J0C1</accession>
<dbReference type="SUPFAM" id="SSF53448">
    <property type="entry name" value="Nucleotide-diphospho-sugar transferases"/>
    <property type="match status" value="1"/>
</dbReference>
<name>A0A0D3J0C1_EMIH1</name>
<evidence type="ECO:0000256" key="3">
    <source>
        <dbReference type="ARBA" id="ARBA00022679"/>
    </source>
</evidence>
<dbReference type="PANTHER" id="PTHR10896:SF65">
    <property type="entry name" value="GALACTOSYLGALACTOSYLXYLOSYLPROTEIN 3-BETA-GLUCURONOSYLTRANSFERASE 3"/>
    <property type="match status" value="1"/>
</dbReference>
<dbReference type="EnsemblProtists" id="EOD16956">
    <property type="protein sequence ID" value="EOD16956"/>
    <property type="gene ID" value="EMIHUDRAFT_118804"/>
</dbReference>
<evidence type="ECO:0008006" key="14">
    <source>
        <dbReference type="Google" id="ProtNLM"/>
    </source>
</evidence>
<keyword evidence="9" id="KW-0464">Manganese</keyword>
<evidence type="ECO:0000256" key="8">
    <source>
        <dbReference type="ARBA" id="ARBA00023180"/>
    </source>
</evidence>
<dbReference type="Gene3D" id="3.90.550.10">
    <property type="entry name" value="Spore Coat Polysaccharide Biosynthesis Protein SpsA, Chain A"/>
    <property type="match status" value="1"/>
</dbReference>
<dbReference type="AlphaFoldDB" id="A0A0D3J0C1"/>
<feature type="binding site" evidence="9">
    <location>
        <position position="374"/>
    </location>
    <ligand>
        <name>Mn(2+)</name>
        <dbReference type="ChEBI" id="CHEBI:29035"/>
    </ligand>
</feature>
<keyword evidence="4" id="KW-0812">Transmembrane</keyword>
<reference evidence="13" key="1">
    <citation type="journal article" date="2013" name="Nature">
        <title>Pan genome of the phytoplankton Emiliania underpins its global distribution.</title>
        <authorList>
            <person name="Read B.A."/>
            <person name="Kegel J."/>
            <person name="Klute M.J."/>
            <person name="Kuo A."/>
            <person name="Lefebvre S.C."/>
            <person name="Maumus F."/>
            <person name="Mayer C."/>
            <person name="Miller J."/>
            <person name="Monier A."/>
            <person name="Salamov A."/>
            <person name="Young J."/>
            <person name="Aguilar M."/>
            <person name="Claverie J.M."/>
            <person name="Frickenhaus S."/>
            <person name="Gonzalez K."/>
            <person name="Herman E.K."/>
            <person name="Lin Y.C."/>
            <person name="Napier J."/>
            <person name="Ogata H."/>
            <person name="Sarno A.F."/>
            <person name="Shmutz J."/>
            <person name="Schroeder D."/>
            <person name="de Vargas C."/>
            <person name="Verret F."/>
            <person name="von Dassow P."/>
            <person name="Valentin K."/>
            <person name="Van de Peer Y."/>
            <person name="Wheeler G."/>
            <person name="Dacks J.B."/>
            <person name="Delwiche C.F."/>
            <person name="Dyhrman S.T."/>
            <person name="Glockner G."/>
            <person name="John U."/>
            <person name="Richards T."/>
            <person name="Worden A.Z."/>
            <person name="Zhang X."/>
            <person name="Grigoriev I.V."/>
            <person name="Allen A.E."/>
            <person name="Bidle K."/>
            <person name="Borodovsky M."/>
            <person name="Bowler C."/>
            <person name="Brownlee C."/>
            <person name="Cock J.M."/>
            <person name="Elias M."/>
            <person name="Gladyshev V.N."/>
            <person name="Groth M."/>
            <person name="Guda C."/>
            <person name="Hadaegh A."/>
            <person name="Iglesias-Rodriguez M.D."/>
            <person name="Jenkins J."/>
            <person name="Jones B.M."/>
            <person name="Lawson T."/>
            <person name="Leese F."/>
            <person name="Lindquist E."/>
            <person name="Lobanov A."/>
            <person name="Lomsadze A."/>
            <person name="Malik S.B."/>
            <person name="Marsh M.E."/>
            <person name="Mackinder L."/>
            <person name="Mock T."/>
            <person name="Mueller-Roeber B."/>
            <person name="Pagarete A."/>
            <person name="Parker M."/>
            <person name="Probert I."/>
            <person name="Quesneville H."/>
            <person name="Raines C."/>
            <person name="Rensing S.A."/>
            <person name="Riano-Pachon D.M."/>
            <person name="Richier S."/>
            <person name="Rokitta S."/>
            <person name="Shiraiwa Y."/>
            <person name="Soanes D.M."/>
            <person name="van der Giezen M."/>
            <person name="Wahlund T.M."/>
            <person name="Williams B."/>
            <person name="Wilson W."/>
            <person name="Wolfe G."/>
            <person name="Wurch L.L."/>
        </authorList>
    </citation>
    <scope>NUCLEOTIDE SEQUENCE</scope>
</reference>
<dbReference type="GeneID" id="17263103"/>
<evidence type="ECO:0000256" key="11">
    <source>
        <dbReference type="SAM" id="MobiDB-lite"/>
    </source>
</evidence>
<evidence type="ECO:0000256" key="6">
    <source>
        <dbReference type="ARBA" id="ARBA00022989"/>
    </source>
</evidence>
<evidence type="ECO:0000256" key="1">
    <source>
        <dbReference type="ARBA" id="ARBA00004606"/>
    </source>
</evidence>
<dbReference type="InterPro" id="IPR005027">
    <property type="entry name" value="Glyco_trans_43"/>
</dbReference>
<keyword evidence="3" id="KW-0808">Transferase</keyword>
<keyword evidence="9" id="KW-0479">Metal-binding</keyword>
<feature type="region of interest" description="Disordered" evidence="11">
    <location>
        <begin position="34"/>
        <end position="53"/>
    </location>
</feature>
<evidence type="ECO:0000256" key="10">
    <source>
        <dbReference type="PIRSR" id="PIRSR605027-4"/>
    </source>
</evidence>
<keyword evidence="5" id="KW-0735">Signal-anchor</keyword>
<keyword evidence="8" id="KW-0325">Glycoprotein</keyword>
<evidence type="ECO:0000313" key="12">
    <source>
        <dbReference type="EnsemblProtists" id="EOD16956"/>
    </source>
</evidence>
<dbReference type="GO" id="GO:0000139">
    <property type="term" value="C:Golgi membrane"/>
    <property type="evidence" value="ECO:0007669"/>
    <property type="project" value="TreeGrafter"/>
</dbReference>
<dbReference type="GO" id="GO:0046872">
    <property type="term" value="F:metal ion binding"/>
    <property type="evidence" value="ECO:0007669"/>
    <property type="project" value="UniProtKB-KW"/>
</dbReference>
<evidence type="ECO:0000256" key="9">
    <source>
        <dbReference type="PIRSR" id="PIRSR605027-3"/>
    </source>
</evidence>
<evidence type="ECO:0000313" key="13">
    <source>
        <dbReference type="Proteomes" id="UP000013827"/>
    </source>
</evidence>
<evidence type="ECO:0000256" key="4">
    <source>
        <dbReference type="ARBA" id="ARBA00022692"/>
    </source>
</evidence>
<feature type="region of interest" description="Disordered" evidence="11">
    <location>
        <begin position="1"/>
        <end position="24"/>
    </location>
</feature>
<evidence type="ECO:0000256" key="5">
    <source>
        <dbReference type="ARBA" id="ARBA00022968"/>
    </source>
</evidence>
<dbReference type="GO" id="GO:0005975">
    <property type="term" value="P:carbohydrate metabolic process"/>
    <property type="evidence" value="ECO:0007669"/>
    <property type="project" value="TreeGrafter"/>
</dbReference>
<dbReference type="Pfam" id="PF03360">
    <property type="entry name" value="Glyco_transf_43"/>
    <property type="match status" value="1"/>
</dbReference>
<dbReference type="InterPro" id="IPR029044">
    <property type="entry name" value="Nucleotide-diphossugar_trans"/>
</dbReference>
<sequence length="547" mass="58212">MLSSIRQRERLDAGDGANSRNGFRHRRFDEYRTAGLGRPAPHAGAARGDWDSMRDTPIGAPAAMTAGFERTVRTWVVSASSRWSCMGPPLHGEQVAGHRRLPGPGPGGDCHLDPWGVFELSMAEAHRVARWGPGRPSVSGAAVCLERCLRCANCRFVAVWADGRGATAPVGSANDGHSSCFWFGASVCERANASNALDRGAGAVLGAPLPTGGSLAPAPPDASSGKAAVPPEPSRSPQKGIDCSGASKPKLCEWRRRWRRGGAPPFAAPSACGWHAGSPRLIVVTATYPHSAQAAKLSLCASVLAGEAEALWIVVEDAANASAAASAVLASSGLAYFHLAVGPSRAGGNLQRAAALELIREKRLHGVVYQMDDDNQYDRRLWPALRSLSAGRVGVLAVQISEGRINPAVLEGPIYDLDGRLHELRASWCGSSWTALQLGGRYFCIDMGGFAFDAALIHARAGPLWPYRGRPHRPGYATGWTNRGGETEFIEALLPDGFPEDLQPLGRCGAEMLVFHNGLHVTPKKLVLKSWWRRPGREGVCGDSGWG</sequence>
<organism evidence="12 13">
    <name type="scientific">Emiliania huxleyi (strain CCMP1516)</name>
    <dbReference type="NCBI Taxonomy" id="280463"/>
    <lineage>
        <taxon>Eukaryota</taxon>
        <taxon>Haptista</taxon>
        <taxon>Haptophyta</taxon>
        <taxon>Prymnesiophyceae</taxon>
        <taxon>Isochrysidales</taxon>
        <taxon>Noelaerhabdaceae</taxon>
        <taxon>Emiliania</taxon>
    </lineage>
</organism>
<dbReference type="PANTHER" id="PTHR10896">
    <property type="entry name" value="GALACTOSYLGALACTOSYLXYLOSYLPROTEIN 3-BETA-GLUCURONOSYLTRANSFERASE BETA-1,3-GLUCURONYLTRANSFERASE"/>
    <property type="match status" value="1"/>
</dbReference>
<evidence type="ECO:0000256" key="2">
    <source>
        <dbReference type="ARBA" id="ARBA00007706"/>
    </source>
</evidence>
<feature type="compositionally biased region" description="Low complexity" evidence="11">
    <location>
        <begin position="34"/>
        <end position="47"/>
    </location>
</feature>
<feature type="region of interest" description="Disordered" evidence="11">
    <location>
        <begin position="212"/>
        <end position="244"/>
    </location>
</feature>
<dbReference type="PaxDb" id="2903-EOD16956"/>
<dbReference type="GO" id="GO:0050650">
    <property type="term" value="P:chondroitin sulfate proteoglycan biosynthetic process"/>
    <property type="evidence" value="ECO:0007669"/>
    <property type="project" value="TreeGrafter"/>
</dbReference>
<dbReference type="RefSeq" id="XP_005769385.1">
    <property type="nucleotide sequence ID" value="XM_005769328.1"/>
</dbReference>
<proteinExistence type="inferred from homology"/>
<keyword evidence="13" id="KW-1185">Reference proteome</keyword>
<dbReference type="Proteomes" id="UP000013827">
    <property type="component" value="Unassembled WGS sequence"/>
</dbReference>
<reference evidence="12" key="2">
    <citation type="submission" date="2024-10" db="UniProtKB">
        <authorList>
            <consortium name="EnsemblProtists"/>
        </authorList>
    </citation>
    <scope>IDENTIFICATION</scope>
</reference>
<comment type="similarity">
    <text evidence="2">Belongs to the glycosyltransferase 43 family.</text>
</comment>
<comment type="subcellular location">
    <subcellularLocation>
        <location evidence="1">Membrane</location>
        <topology evidence="1">Single-pass type II membrane protein</topology>
    </subcellularLocation>
</comment>
<comment type="cofactor">
    <cofactor evidence="9">
        <name>Mn(2+)</name>
        <dbReference type="ChEBI" id="CHEBI:29035"/>
    </cofactor>
</comment>
<dbReference type="eggNOG" id="KOG1476">
    <property type="taxonomic scope" value="Eukaryota"/>
</dbReference>
<keyword evidence="6" id="KW-1133">Transmembrane helix</keyword>
<dbReference type="GO" id="GO:0015018">
    <property type="term" value="F:galactosylgalactosylxylosylprotein 3-beta-glucuronosyltransferase activity"/>
    <property type="evidence" value="ECO:0007669"/>
    <property type="project" value="InterPro"/>
</dbReference>